<reference evidence="6 7" key="1">
    <citation type="submission" date="2021-12" db="EMBL/GenBank/DDBJ databases">
        <title>Discovery of the Pendulisporaceae a myxobacterial family with distinct sporulation behavior and unique specialized metabolism.</title>
        <authorList>
            <person name="Garcia R."/>
            <person name="Popoff A."/>
            <person name="Bader C.D."/>
            <person name="Loehr J."/>
            <person name="Walesch S."/>
            <person name="Walt C."/>
            <person name="Boldt J."/>
            <person name="Bunk B."/>
            <person name="Haeckl F.J.F.P.J."/>
            <person name="Gunesch A.P."/>
            <person name="Birkelbach J."/>
            <person name="Nuebel U."/>
            <person name="Pietschmann T."/>
            <person name="Bach T."/>
            <person name="Mueller R."/>
        </authorList>
    </citation>
    <scope>NUCLEOTIDE SEQUENCE [LARGE SCALE GENOMIC DNA]</scope>
    <source>
        <strain evidence="6 7">MSr12523</strain>
    </source>
</reference>
<dbReference type="PANTHER" id="PTHR31851">
    <property type="entry name" value="FE(2+)/MN(2+) TRANSPORTER PCL1"/>
    <property type="match status" value="1"/>
</dbReference>
<evidence type="ECO:0000256" key="3">
    <source>
        <dbReference type="ARBA" id="ARBA00022989"/>
    </source>
</evidence>
<feature type="transmembrane region" description="Helical" evidence="5">
    <location>
        <begin position="160"/>
        <end position="179"/>
    </location>
</feature>
<dbReference type="EMBL" id="CP089982">
    <property type="protein sequence ID" value="WXA91729.1"/>
    <property type="molecule type" value="Genomic_DNA"/>
</dbReference>
<organism evidence="6 7">
    <name type="scientific">Pendulispora brunnea</name>
    <dbReference type="NCBI Taxonomy" id="2905690"/>
    <lineage>
        <taxon>Bacteria</taxon>
        <taxon>Pseudomonadati</taxon>
        <taxon>Myxococcota</taxon>
        <taxon>Myxococcia</taxon>
        <taxon>Myxococcales</taxon>
        <taxon>Sorangiineae</taxon>
        <taxon>Pendulisporaceae</taxon>
        <taxon>Pendulispora</taxon>
    </lineage>
</organism>
<feature type="transmembrane region" description="Helical" evidence="5">
    <location>
        <begin position="185"/>
        <end position="204"/>
    </location>
</feature>
<evidence type="ECO:0000256" key="5">
    <source>
        <dbReference type="SAM" id="Phobius"/>
    </source>
</evidence>
<evidence type="ECO:0000313" key="6">
    <source>
        <dbReference type="EMBL" id="WXA91729.1"/>
    </source>
</evidence>
<gene>
    <name evidence="6" type="ORF">LZC95_35420</name>
</gene>
<proteinExistence type="predicted"/>
<dbReference type="Proteomes" id="UP001379533">
    <property type="component" value="Chromosome"/>
</dbReference>
<dbReference type="Pfam" id="PF01988">
    <property type="entry name" value="VIT1"/>
    <property type="match status" value="1"/>
</dbReference>
<accession>A0ABZ2K113</accession>
<comment type="subcellular location">
    <subcellularLocation>
        <location evidence="1">Endomembrane system</location>
        <topology evidence="1">Multi-pass membrane protein</topology>
    </subcellularLocation>
</comment>
<keyword evidence="4 5" id="KW-0472">Membrane</keyword>
<name>A0ABZ2K113_9BACT</name>
<evidence type="ECO:0000313" key="7">
    <source>
        <dbReference type="Proteomes" id="UP001379533"/>
    </source>
</evidence>
<feature type="transmembrane region" description="Helical" evidence="5">
    <location>
        <begin position="216"/>
        <end position="239"/>
    </location>
</feature>
<protein>
    <submittedName>
        <fullName evidence="6">VIT1/CCC1 transporter family protein</fullName>
    </submittedName>
</protein>
<evidence type="ECO:0000256" key="4">
    <source>
        <dbReference type="ARBA" id="ARBA00023136"/>
    </source>
</evidence>
<keyword evidence="3 5" id="KW-1133">Transmembrane helix</keyword>
<keyword evidence="2 5" id="KW-0812">Transmembrane</keyword>
<keyword evidence="7" id="KW-1185">Reference proteome</keyword>
<evidence type="ECO:0000256" key="1">
    <source>
        <dbReference type="ARBA" id="ARBA00004127"/>
    </source>
</evidence>
<dbReference type="RefSeq" id="WP_394842352.1">
    <property type="nucleotide sequence ID" value="NZ_CP089982.1"/>
</dbReference>
<sequence>MNNASFRARHYHDVLDPHRRISWLADVILGGQDGLVNVLGVILGVAAATGSTRMVLVAGLATACAESVSMAAVGYTSTTAEGDHFKSERAREYRHIVAVPQLERAEIREIYERKGFSGALLEQIVETITKDKDVWVAVMMAEEHRLVDVDRRSSARAAGVIGLAALVGSLLPLAPFLFFSARAGAWVAVLLGALSLFAVGAYKARATIGHPLRSGFELALIGTVSALVGYVIGAALPVATYP</sequence>
<dbReference type="InterPro" id="IPR008217">
    <property type="entry name" value="Ccc1_fam"/>
</dbReference>
<evidence type="ECO:0000256" key="2">
    <source>
        <dbReference type="ARBA" id="ARBA00022692"/>
    </source>
</evidence>